<sequence length="304" mass="33060">MTENSADNAKSSNHPPFRVIGLLCKNDSDTAQETLLQIAALLIAEGYTVLADESGPVHILPTTIERCSLDELGQRAELAIVIGGDGKMLGAARCLSLYDIAVIGVNRGNLGFLTDLSPDDAATQLRDVLQGHYHTEHRFLLDARVEQNGEIVQRSNAMNEVVLHSDQVAHMVEFEVQVDGQFVFSQRSDGLIVATPTGSTAYSLSAGGPILTPGLDAMTLVPMFPHTLSSRPIVVSGDSVVRILVAPDDQPLHISCDGHLKLPVAAGAEIVIHRQQKPLRLIHPLHYNYYHVLRNKLSWGSRLF</sequence>
<feature type="binding site" evidence="6">
    <location>
        <position position="189"/>
    </location>
    <ligand>
        <name>NAD(+)</name>
        <dbReference type="ChEBI" id="CHEBI:57540"/>
    </ligand>
</feature>
<dbReference type="InterPro" id="IPR017438">
    <property type="entry name" value="ATP-NAD_kinase_N"/>
</dbReference>
<dbReference type="Gene3D" id="2.60.200.30">
    <property type="entry name" value="Probable inorganic polyphosphate/atp-NAD kinase, domain 2"/>
    <property type="match status" value="1"/>
</dbReference>
<dbReference type="SUPFAM" id="SSF111331">
    <property type="entry name" value="NAD kinase/diacylglycerol kinase-like"/>
    <property type="match status" value="1"/>
</dbReference>
<comment type="function">
    <text evidence="6">Involved in the regulation of the intracellular balance of NAD and NADP, and is a key enzyme in the biosynthesis of NADP. Catalyzes specifically the phosphorylation on 2'-hydroxyl of the adenosine moiety of NAD to yield NADP.</text>
</comment>
<name>A0A432VZF3_9GAMM</name>
<dbReference type="OrthoDB" id="9774737at2"/>
<feature type="binding site" evidence="6">
    <location>
        <position position="170"/>
    </location>
    <ligand>
        <name>NAD(+)</name>
        <dbReference type="ChEBI" id="CHEBI:57540"/>
    </ligand>
</feature>
<dbReference type="EMBL" id="PIPI01000001">
    <property type="protein sequence ID" value="RUO22033.1"/>
    <property type="molecule type" value="Genomic_DNA"/>
</dbReference>
<feature type="active site" description="Proton acceptor" evidence="6">
    <location>
        <position position="85"/>
    </location>
</feature>
<evidence type="ECO:0000313" key="8">
    <source>
        <dbReference type="Proteomes" id="UP000288212"/>
    </source>
</evidence>
<dbReference type="InterPro" id="IPR016064">
    <property type="entry name" value="NAD/diacylglycerol_kinase_sf"/>
</dbReference>
<dbReference type="GO" id="GO:0005737">
    <property type="term" value="C:cytoplasm"/>
    <property type="evidence" value="ECO:0007669"/>
    <property type="project" value="UniProtKB-SubCell"/>
</dbReference>
<dbReference type="Pfam" id="PF01513">
    <property type="entry name" value="NAD_kinase"/>
    <property type="match status" value="1"/>
</dbReference>
<keyword evidence="2 6" id="KW-0418">Kinase</keyword>
<evidence type="ECO:0000256" key="6">
    <source>
        <dbReference type="HAMAP-Rule" id="MF_00361"/>
    </source>
</evidence>
<evidence type="ECO:0000256" key="3">
    <source>
        <dbReference type="ARBA" id="ARBA00022857"/>
    </source>
</evidence>
<evidence type="ECO:0000256" key="2">
    <source>
        <dbReference type="ARBA" id="ARBA00022777"/>
    </source>
</evidence>
<dbReference type="InterPro" id="IPR017437">
    <property type="entry name" value="ATP-NAD_kinase_PpnK-typ_C"/>
</dbReference>
<feature type="binding site" evidence="6">
    <location>
        <begin position="159"/>
        <end position="160"/>
    </location>
    <ligand>
        <name>NAD(+)</name>
        <dbReference type="ChEBI" id="CHEBI:57540"/>
    </ligand>
</feature>
<dbReference type="Proteomes" id="UP000288212">
    <property type="component" value="Unassembled WGS sequence"/>
</dbReference>
<dbReference type="PANTHER" id="PTHR20275">
    <property type="entry name" value="NAD KINASE"/>
    <property type="match status" value="1"/>
</dbReference>
<dbReference type="GO" id="GO:0051287">
    <property type="term" value="F:NAD binding"/>
    <property type="evidence" value="ECO:0007669"/>
    <property type="project" value="UniProtKB-ARBA"/>
</dbReference>
<comment type="subcellular location">
    <subcellularLocation>
        <location evidence="6">Cytoplasm</location>
    </subcellularLocation>
</comment>
<keyword evidence="6" id="KW-0067">ATP-binding</keyword>
<evidence type="ECO:0000313" key="7">
    <source>
        <dbReference type="EMBL" id="RUO22033.1"/>
    </source>
</evidence>
<comment type="catalytic activity">
    <reaction evidence="5 6">
        <text>NAD(+) + ATP = ADP + NADP(+) + H(+)</text>
        <dbReference type="Rhea" id="RHEA:18629"/>
        <dbReference type="ChEBI" id="CHEBI:15378"/>
        <dbReference type="ChEBI" id="CHEBI:30616"/>
        <dbReference type="ChEBI" id="CHEBI:57540"/>
        <dbReference type="ChEBI" id="CHEBI:58349"/>
        <dbReference type="ChEBI" id="CHEBI:456216"/>
        <dbReference type="EC" id="2.7.1.23"/>
    </reaction>
</comment>
<feature type="binding site" evidence="6">
    <location>
        <position position="187"/>
    </location>
    <ligand>
        <name>NAD(+)</name>
        <dbReference type="ChEBI" id="CHEBI:57540"/>
    </ligand>
</feature>
<gene>
    <name evidence="6" type="primary">nadK</name>
    <name evidence="7" type="ORF">CWE06_04160</name>
</gene>
<dbReference type="HAMAP" id="MF_00361">
    <property type="entry name" value="NAD_kinase"/>
    <property type="match status" value="1"/>
</dbReference>
<dbReference type="GO" id="GO:0005524">
    <property type="term" value="F:ATP binding"/>
    <property type="evidence" value="ECO:0007669"/>
    <property type="project" value="UniProtKB-KW"/>
</dbReference>
<proteinExistence type="inferred from homology"/>
<keyword evidence="6" id="KW-0547">Nucleotide-binding</keyword>
<dbReference type="InterPro" id="IPR002504">
    <property type="entry name" value="NADK"/>
</dbReference>
<keyword evidence="8" id="KW-1185">Reference proteome</keyword>
<dbReference type="GO" id="GO:0046872">
    <property type="term" value="F:metal ion binding"/>
    <property type="evidence" value="ECO:0007669"/>
    <property type="project" value="UniProtKB-UniRule"/>
</dbReference>
<keyword evidence="3 6" id="KW-0521">NADP</keyword>
<dbReference type="AlphaFoldDB" id="A0A432VZF3"/>
<protein>
    <recommendedName>
        <fullName evidence="6">NAD kinase</fullName>
        <ecNumber evidence="6">2.7.1.23</ecNumber>
    </recommendedName>
    <alternativeName>
        <fullName evidence="6">ATP-dependent NAD kinase</fullName>
    </alternativeName>
</protein>
<dbReference type="Pfam" id="PF20143">
    <property type="entry name" value="NAD_kinase_C"/>
    <property type="match status" value="1"/>
</dbReference>
<keyword evidence="1 6" id="KW-0808">Transferase</keyword>
<keyword evidence="4 6" id="KW-0520">NAD</keyword>
<organism evidence="7 8">
    <name type="scientific">Aliidiomarina haloalkalitolerans</name>
    <dbReference type="NCBI Taxonomy" id="859059"/>
    <lineage>
        <taxon>Bacteria</taxon>
        <taxon>Pseudomonadati</taxon>
        <taxon>Pseudomonadota</taxon>
        <taxon>Gammaproteobacteria</taxon>
        <taxon>Alteromonadales</taxon>
        <taxon>Idiomarinaceae</taxon>
        <taxon>Aliidiomarina</taxon>
    </lineage>
</organism>
<dbReference type="GO" id="GO:0019674">
    <property type="term" value="P:NAD+ metabolic process"/>
    <property type="evidence" value="ECO:0007669"/>
    <property type="project" value="InterPro"/>
</dbReference>
<feature type="binding site" evidence="6">
    <location>
        <begin position="85"/>
        <end position="86"/>
    </location>
    <ligand>
        <name>NAD(+)</name>
        <dbReference type="ChEBI" id="CHEBI:57540"/>
    </ligand>
</feature>
<dbReference type="GO" id="GO:0003951">
    <property type="term" value="F:NAD+ kinase activity"/>
    <property type="evidence" value="ECO:0007669"/>
    <property type="project" value="UniProtKB-UniRule"/>
</dbReference>
<comment type="similarity">
    <text evidence="6">Belongs to the NAD kinase family.</text>
</comment>
<keyword evidence="6" id="KW-0963">Cytoplasm</keyword>
<dbReference type="RefSeq" id="WP_126791409.1">
    <property type="nucleotide sequence ID" value="NZ_PIPI01000001.1"/>
</dbReference>
<feature type="binding site" evidence="6">
    <location>
        <begin position="200"/>
        <end position="205"/>
    </location>
    <ligand>
        <name>NAD(+)</name>
        <dbReference type="ChEBI" id="CHEBI:57540"/>
    </ligand>
</feature>
<evidence type="ECO:0000256" key="5">
    <source>
        <dbReference type="ARBA" id="ARBA00047925"/>
    </source>
</evidence>
<dbReference type="NCBIfam" id="NF002306">
    <property type="entry name" value="PRK01231.1"/>
    <property type="match status" value="1"/>
</dbReference>
<dbReference type="EC" id="2.7.1.23" evidence="6"/>
<evidence type="ECO:0000256" key="4">
    <source>
        <dbReference type="ARBA" id="ARBA00023027"/>
    </source>
</evidence>
<evidence type="ECO:0000256" key="1">
    <source>
        <dbReference type="ARBA" id="ARBA00022679"/>
    </source>
</evidence>
<comment type="cofactor">
    <cofactor evidence="6">
        <name>a divalent metal cation</name>
        <dbReference type="ChEBI" id="CHEBI:60240"/>
    </cofactor>
</comment>
<dbReference type="PANTHER" id="PTHR20275:SF0">
    <property type="entry name" value="NAD KINASE"/>
    <property type="match status" value="1"/>
</dbReference>
<reference evidence="7 8" key="1">
    <citation type="journal article" date="2011" name="Front. Microbiol.">
        <title>Genomic signatures of strain selection and enhancement in Bacillus atrophaeus var. globigii, a historical biowarfare simulant.</title>
        <authorList>
            <person name="Gibbons H.S."/>
            <person name="Broomall S.M."/>
            <person name="McNew L.A."/>
            <person name="Daligault H."/>
            <person name="Chapman C."/>
            <person name="Bruce D."/>
            <person name="Karavis M."/>
            <person name="Krepps M."/>
            <person name="McGregor P.A."/>
            <person name="Hong C."/>
            <person name="Park K.H."/>
            <person name="Akmal A."/>
            <person name="Feldman A."/>
            <person name="Lin J.S."/>
            <person name="Chang W.E."/>
            <person name="Higgs B.W."/>
            <person name="Demirev P."/>
            <person name="Lindquist J."/>
            <person name="Liem A."/>
            <person name="Fochler E."/>
            <person name="Read T.D."/>
            <person name="Tapia R."/>
            <person name="Johnson S."/>
            <person name="Bishop-Lilly K.A."/>
            <person name="Detter C."/>
            <person name="Han C."/>
            <person name="Sozhamannan S."/>
            <person name="Rosenzweig C.N."/>
            <person name="Skowronski E.W."/>
        </authorList>
    </citation>
    <scope>NUCLEOTIDE SEQUENCE [LARGE SCALE GENOMIC DNA]</scope>
    <source>
        <strain evidence="7 8">AK5</strain>
    </source>
</reference>
<accession>A0A432VZF3</accession>
<dbReference type="Gene3D" id="3.40.50.10330">
    <property type="entry name" value="Probable inorganic polyphosphate/atp-NAD kinase, domain 1"/>
    <property type="match status" value="1"/>
</dbReference>
<dbReference type="NCBIfam" id="NF002893">
    <property type="entry name" value="PRK03378.1"/>
    <property type="match status" value="1"/>
</dbReference>
<comment type="caution">
    <text evidence="6">Lacks conserved residue(s) required for the propagation of feature annotation.</text>
</comment>
<dbReference type="GO" id="GO:0006741">
    <property type="term" value="P:NADP+ biosynthetic process"/>
    <property type="evidence" value="ECO:0007669"/>
    <property type="project" value="UniProtKB-UniRule"/>
</dbReference>
<comment type="caution">
    <text evidence="7">The sequence shown here is derived from an EMBL/GenBank/DDBJ whole genome shotgun (WGS) entry which is preliminary data.</text>
</comment>